<dbReference type="SUPFAM" id="SSF57850">
    <property type="entry name" value="RING/U-box"/>
    <property type="match status" value="1"/>
</dbReference>
<evidence type="ECO:0000256" key="1">
    <source>
        <dbReference type="ARBA" id="ARBA00004906"/>
    </source>
</evidence>
<evidence type="ECO:0000256" key="7">
    <source>
        <dbReference type="SAM" id="MobiDB-lite"/>
    </source>
</evidence>
<comment type="pathway">
    <text evidence="1">Protein modification; protein ubiquitination.</text>
</comment>
<dbReference type="GO" id="GO:0008270">
    <property type="term" value="F:zinc ion binding"/>
    <property type="evidence" value="ECO:0007669"/>
    <property type="project" value="UniProtKB-KW"/>
</dbReference>
<feature type="coiled-coil region" evidence="6">
    <location>
        <begin position="85"/>
        <end position="133"/>
    </location>
</feature>
<keyword evidence="3" id="KW-0863">Zinc-finger</keyword>
<sequence>LRFQIGNRADNPPFKVFWLVMRDQSSHKCLSYPISQISICDDLKLQLETDLHSYKLNLRCFVDPQCEAEYDMELIEKVLDEREILRIQELQAMEAGANANQAEEEERQRQVDTELQQQNKAQTEAELKLQEETEFTNTIVQTLTEALARHCPKCNRGLYKDQGCNHIICPCGTHFCYLDQIDISVVQYGHFNNKPSSCPLWTDDHSQADKERQKQKAGEKAKQFATEHPGFKDLNGKLQRLLEQYLS</sequence>
<dbReference type="EMBL" id="SNRW01021610">
    <property type="protein sequence ID" value="KAA6364478.1"/>
    <property type="molecule type" value="Genomic_DNA"/>
</dbReference>
<evidence type="ECO:0000256" key="3">
    <source>
        <dbReference type="ARBA" id="ARBA00022771"/>
    </source>
</evidence>
<organism evidence="8 9">
    <name type="scientific">Streblomastix strix</name>
    <dbReference type="NCBI Taxonomy" id="222440"/>
    <lineage>
        <taxon>Eukaryota</taxon>
        <taxon>Metamonada</taxon>
        <taxon>Preaxostyla</taxon>
        <taxon>Oxymonadida</taxon>
        <taxon>Streblomastigidae</taxon>
        <taxon>Streblomastix</taxon>
    </lineage>
</organism>
<evidence type="ECO:0000256" key="4">
    <source>
        <dbReference type="ARBA" id="ARBA00022786"/>
    </source>
</evidence>
<dbReference type="AlphaFoldDB" id="A0A5J4U2A2"/>
<protein>
    <submittedName>
        <fullName evidence="8">Uncharacterized protein</fullName>
    </submittedName>
</protein>
<dbReference type="Gene3D" id="1.20.120.1750">
    <property type="match status" value="1"/>
</dbReference>
<dbReference type="OrthoDB" id="10009520at2759"/>
<feature type="non-terminal residue" evidence="8">
    <location>
        <position position="1"/>
    </location>
</feature>
<name>A0A5J4U2A2_9EUKA</name>
<reference evidence="8 9" key="1">
    <citation type="submission" date="2019-03" db="EMBL/GenBank/DDBJ databases">
        <title>Single cell metagenomics reveals metabolic interactions within the superorganism composed of flagellate Streblomastix strix and complex community of Bacteroidetes bacteria on its surface.</title>
        <authorList>
            <person name="Treitli S.C."/>
            <person name="Kolisko M."/>
            <person name="Husnik F."/>
            <person name="Keeling P."/>
            <person name="Hampl V."/>
        </authorList>
    </citation>
    <scope>NUCLEOTIDE SEQUENCE [LARGE SCALE GENOMIC DNA]</scope>
    <source>
        <strain evidence="8">ST1C</strain>
    </source>
</reference>
<gene>
    <name evidence="8" type="ORF">EZS28_039994</name>
</gene>
<keyword evidence="6" id="KW-0175">Coiled coil</keyword>
<dbReference type="InterPro" id="IPR051628">
    <property type="entry name" value="LUBAC_E3_Ligases"/>
</dbReference>
<evidence type="ECO:0000313" key="8">
    <source>
        <dbReference type="EMBL" id="KAA6364478.1"/>
    </source>
</evidence>
<dbReference type="PANTHER" id="PTHR22770:SF47">
    <property type="entry name" value="E3 UBIQUITIN-PROTEIN LIGASE RNF216"/>
    <property type="match status" value="1"/>
</dbReference>
<dbReference type="PANTHER" id="PTHR22770">
    <property type="entry name" value="UBIQUITIN CONJUGATING ENZYME 7 INTERACTING PROTEIN-RELATED"/>
    <property type="match status" value="1"/>
</dbReference>
<comment type="caution">
    <text evidence="8">The sequence shown here is derived from an EMBL/GenBank/DDBJ whole genome shotgun (WGS) entry which is preliminary data.</text>
</comment>
<keyword evidence="2" id="KW-0479">Metal-binding</keyword>
<feature type="region of interest" description="Disordered" evidence="7">
    <location>
        <begin position="199"/>
        <end position="231"/>
    </location>
</feature>
<dbReference type="Proteomes" id="UP000324800">
    <property type="component" value="Unassembled WGS sequence"/>
</dbReference>
<evidence type="ECO:0000313" key="9">
    <source>
        <dbReference type="Proteomes" id="UP000324800"/>
    </source>
</evidence>
<dbReference type="Pfam" id="PF26200">
    <property type="entry name" value="Rcat_RNF216"/>
    <property type="match status" value="1"/>
</dbReference>
<keyword evidence="4" id="KW-0833">Ubl conjugation pathway</keyword>
<evidence type="ECO:0000256" key="6">
    <source>
        <dbReference type="SAM" id="Coils"/>
    </source>
</evidence>
<proteinExistence type="predicted"/>
<keyword evidence="5" id="KW-0862">Zinc</keyword>
<feature type="compositionally biased region" description="Basic and acidic residues" evidence="7">
    <location>
        <begin position="202"/>
        <end position="222"/>
    </location>
</feature>
<accession>A0A5J4U2A2</accession>
<evidence type="ECO:0000256" key="2">
    <source>
        <dbReference type="ARBA" id="ARBA00022723"/>
    </source>
</evidence>
<evidence type="ECO:0000256" key="5">
    <source>
        <dbReference type="ARBA" id="ARBA00022833"/>
    </source>
</evidence>